<dbReference type="EMBL" id="VXIV02003434">
    <property type="protein sequence ID" value="KAF6017066.1"/>
    <property type="molecule type" value="Genomic_DNA"/>
</dbReference>
<dbReference type="InterPro" id="IPR043129">
    <property type="entry name" value="ATPase_NBD"/>
</dbReference>
<proteinExistence type="predicted"/>
<dbReference type="AlphaFoldDB" id="A0A7J7IU72"/>
<keyword evidence="5" id="KW-1185">Reference proteome</keyword>
<dbReference type="GO" id="GO:0019321">
    <property type="term" value="P:pentose metabolic process"/>
    <property type="evidence" value="ECO:0007669"/>
    <property type="project" value="TreeGrafter"/>
</dbReference>
<keyword evidence="2" id="KW-0418">Kinase</keyword>
<evidence type="ECO:0000256" key="1">
    <source>
        <dbReference type="ARBA" id="ARBA00022679"/>
    </source>
</evidence>
<keyword evidence="1" id="KW-0808">Transferase</keyword>
<dbReference type="GO" id="GO:0019150">
    <property type="term" value="F:D-ribulokinase activity"/>
    <property type="evidence" value="ECO:0007669"/>
    <property type="project" value="TreeGrafter"/>
</dbReference>
<dbReference type="PANTHER" id="PTHR43435">
    <property type="entry name" value="RIBULOKINASE"/>
    <property type="match status" value="1"/>
</dbReference>
<dbReference type="InterPro" id="IPR018485">
    <property type="entry name" value="FGGY_C"/>
</dbReference>
<evidence type="ECO:0000313" key="5">
    <source>
        <dbReference type="Proteomes" id="UP000593567"/>
    </source>
</evidence>
<evidence type="ECO:0000259" key="3">
    <source>
        <dbReference type="Pfam" id="PF02782"/>
    </source>
</evidence>
<dbReference type="OrthoDB" id="203824at2759"/>
<dbReference type="SUPFAM" id="SSF53067">
    <property type="entry name" value="Actin-like ATPase domain"/>
    <property type="match status" value="1"/>
</dbReference>
<dbReference type="PANTHER" id="PTHR43435:SF4">
    <property type="entry name" value="FGGY CARBOHYDRATE KINASE DOMAIN-CONTAINING PROTEIN"/>
    <property type="match status" value="1"/>
</dbReference>
<organism evidence="4 5">
    <name type="scientific">Bugula neritina</name>
    <name type="common">Brown bryozoan</name>
    <name type="synonym">Sertularia neritina</name>
    <dbReference type="NCBI Taxonomy" id="10212"/>
    <lineage>
        <taxon>Eukaryota</taxon>
        <taxon>Metazoa</taxon>
        <taxon>Spiralia</taxon>
        <taxon>Lophotrochozoa</taxon>
        <taxon>Bryozoa</taxon>
        <taxon>Gymnolaemata</taxon>
        <taxon>Cheilostomatida</taxon>
        <taxon>Flustrina</taxon>
        <taxon>Buguloidea</taxon>
        <taxon>Bugulidae</taxon>
        <taxon>Bugula</taxon>
    </lineage>
</organism>
<name>A0A7J7IU72_BUGNE</name>
<evidence type="ECO:0000313" key="4">
    <source>
        <dbReference type="EMBL" id="KAF6017066.1"/>
    </source>
</evidence>
<gene>
    <name evidence="4" type="ORF">EB796_024626</name>
</gene>
<comment type="caution">
    <text evidence="4">The sequence shown here is derived from an EMBL/GenBank/DDBJ whole genome shotgun (WGS) entry which is preliminary data.</text>
</comment>
<dbReference type="GO" id="GO:0005737">
    <property type="term" value="C:cytoplasm"/>
    <property type="evidence" value="ECO:0007669"/>
    <property type="project" value="TreeGrafter"/>
</dbReference>
<evidence type="ECO:0000256" key="2">
    <source>
        <dbReference type="ARBA" id="ARBA00022777"/>
    </source>
</evidence>
<protein>
    <submittedName>
        <fullName evidence="4">FGGY</fullName>
    </submittedName>
</protein>
<sequence length="102" mass="11257">MEVKGYDISTVYMCGGLTKNQLFVQMTADILNKPVVISDEQESVLVGAALLGMCASERKSLTEILEVVHCGGTVYRPDVGSQPYHCKKYLVFKECVKSTSLY</sequence>
<dbReference type="Gene3D" id="3.30.420.40">
    <property type="match status" value="1"/>
</dbReference>
<dbReference type="Proteomes" id="UP000593567">
    <property type="component" value="Unassembled WGS sequence"/>
</dbReference>
<accession>A0A7J7IU72</accession>
<reference evidence="4" key="1">
    <citation type="submission" date="2020-06" db="EMBL/GenBank/DDBJ databases">
        <title>Draft genome of Bugula neritina, a colonial animal packing powerful symbionts and potential medicines.</title>
        <authorList>
            <person name="Rayko M."/>
        </authorList>
    </citation>
    <scope>NUCLEOTIDE SEQUENCE [LARGE SCALE GENOMIC DNA]</scope>
    <source>
        <strain evidence="4">Kwan_BN1</strain>
    </source>
</reference>
<dbReference type="Pfam" id="PF02782">
    <property type="entry name" value="FGGY_C"/>
    <property type="match status" value="1"/>
</dbReference>
<feature type="domain" description="Carbohydrate kinase FGGY C-terminal" evidence="3">
    <location>
        <begin position="5"/>
        <end position="55"/>
    </location>
</feature>